<gene>
    <name evidence="2" type="ORF">METZ01_LOCUS374310</name>
</gene>
<dbReference type="InterPro" id="IPR012336">
    <property type="entry name" value="Thioredoxin-like_fold"/>
</dbReference>
<sequence length="132" mass="15422">VDAKIKLIMFESLTCSHCGNFHKNVYPSLKENFIDKGLVYIEFRNFPLDMAALNASKIAHCKNDGNSEILHYLFINQRQWVKGNSIEELNKNIKNFIDKSNFNLNFDQCINNKKVEDHILEDRIEGVKKFKI</sequence>
<evidence type="ECO:0000313" key="2">
    <source>
        <dbReference type="EMBL" id="SVD21456.1"/>
    </source>
</evidence>
<dbReference type="InterPro" id="IPR036249">
    <property type="entry name" value="Thioredoxin-like_sf"/>
</dbReference>
<protein>
    <recommendedName>
        <fullName evidence="1">Thioredoxin-like fold domain-containing protein</fullName>
    </recommendedName>
</protein>
<organism evidence="2">
    <name type="scientific">marine metagenome</name>
    <dbReference type="NCBI Taxonomy" id="408172"/>
    <lineage>
        <taxon>unclassified sequences</taxon>
        <taxon>metagenomes</taxon>
        <taxon>ecological metagenomes</taxon>
    </lineage>
</organism>
<accession>A0A382THD0</accession>
<feature type="domain" description="Thioredoxin-like fold" evidence="1">
    <location>
        <begin position="2"/>
        <end position="129"/>
    </location>
</feature>
<name>A0A382THD0_9ZZZZ</name>
<dbReference type="Pfam" id="PF13462">
    <property type="entry name" value="Thioredoxin_4"/>
    <property type="match status" value="1"/>
</dbReference>
<proteinExistence type="predicted"/>
<feature type="non-terminal residue" evidence="2">
    <location>
        <position position="1"/>
    </location>
</feature>
<dbReference type="EMBL" id="UINC01136590">
    <property type="protein sequence ID" value="SVD21456.1"/>
    <property type="molecule type" value="Genomic_DNA"/>
</dbReference>
<feature type="non-terminal residue" evidence="2">
    <location>
        <position position="132"/>
    </location>
</feature>
<dbReference type="SUPFAM" id="SSF52833">
    <property type="entry name" value="Thioredoxin-like"/>
    <property type="match status" value="1"/>
</dbReference>
<dbReference type="Gene3D" id="1.10.40.80">
    <property type="match status" value="1"/>
</dbReference>
<dbReference type="AlphaFoldDB" id="A0A382THD0"/>
<evidence type="ECO:0000259" key="1">
    <source>
        <dbReference type="Pfam" id="PF13462"/>
    </source>
</evidence>
<dbReference type="Gene3D" id="3.40.30.10">
    <property type="entry name" value="Glutaredoxin"/>
    <property type="match status" value="1"/>
</dbReference>
<reference evidence="2" key="1">
    <citation type="submission" date="2018-05" db="EMBL/GenBank/DDBJ databases">
        <authorList>
            <person name="Lanie J.A."/>
            <person name="Ng W.-L."/>
            <person name="Kazmierczak K.M."/>
            <person name="Andrzejewski T.M."/>
            <person name="Davidsen T.M."/>
            <person name="Wayne K.J."/>
            <person name="Tettelin H."/>
            <person name="Glass J.I."/>
            <person name="Rusch D."/>
            <person name="Podicherti R."/>
            <person name="Tsui H.-C.T."/>
            <person name="Winkler M.E."/>
        </authorList>
    </citation>
    <scope>NUCLEOTIDE SEQUENCE</scope>
</reference>